<dbReference type="SUPFAM" id="SSF50891">
    <property type="entry name" value="Cyclophilin-like"/>
    <property type="match status" value="1"/>
</dbReference>
<dbReference type="PANTHER" id="PTHR22791:SF34">
    <property type="entry name" value="RING-TYPE DOMAIN-CONTAINING PROTEIN"/>
    <property type="match status" value="1"/>
</dbReference>
<feature type="domain" description="RING-type" evidence="6">
    <location>
        <begin position="3"/>
        <end position="46"/>
    </location>
</feature>
<keyword evidence="2 4" id="KW-0863">Zinc-finger</keyword>
<dbReference type="InterPro" id="IPR027370">
    <property type="entry name" value="Znf-RING_euk"/>
</dbReference>
<dbReference type="PROSITE" id="PS50089">
    <property type="entry name" value="ZF_RING_2"/>
    <property type="match status" value="1"/>
</dbReference>
<dbReference type="AlphaFoldDB" id="A0A3R7SUX0"/>
<dbReference type="OrthoDB" id="252722at2759"/>
<evidence type="ECO:0000256" key="2">
    <source>
        <dbReference type="ARBA" id="ARBA00022771"/>
    </source>
</evidence>
<evidence type="ECO:0000256" key="3">
    <source>
        <dbReference type="ARBA" id="ARBA00022833"/>
    </source>
</evidence>
<dbReference type="GO" id="GO:0061630">
    <property type="term" value="F:ubiquitin protein ligase activity"/>
    <property type="evidence" value="ECO:0007669"/>
    <property type="project" value="TreeGrafter"/>
</dbReference>
<dbReference type="InterPro" id="IPR017907">
    <property type="entry name" value="Znf_RING_CS"/>
</dbReference>
<dbReference type="PANTHER" id="PTHR22791">
    <property type="entry name" value="RING-TYPE DOMAIN-CONTAINING PROTEIN"/>
    <property type="match status" value="1"/>
</dbReference>
<evidence type="ECO:0000313" key="8">
    <source>
        <dbReference type="Proteomes" id="UP000283509"/>
    </source>
</evidence>
<dbReference type="InterPro" id="IPR029000">
    <property type="entry name" value="Cyclophilin-like_dom_sf"/>
</dbReference>
<evidence type="ECO:0000256" key="5">
    <source>
        <dbReference type="SAM" id="Coils"/>
    </source>
</evidence>
<dbReference type="Proteomes" id="UP000283509">
    <property type="component" value="Unassembled WGS sequence"/>
</dbReference>
<feature type="coiled-coil region" evidence="5">
    <location>
        <begin position="126"/>
        <end position="156"/>
    </location>
</feature>
<sequence>MECKVCLEPYDQAERRPRALPCGHSFCSQCIGSIFRQGALSCPKCRARHAAPDASQFPFAYELEEMIALLMQRNLSVSAPPYEEGCDSPAWEAKEQQKSSLLNSISDCEEMLSQLHSYDASLDDSLARHQELVNRLADIIEQHKRAQTRLENNKEMALEWIRECQQLCPDVGTAATSSRTRAATARALEAFAQGMDAASAPVPPKSHLPEAERRFSILGILKEATALAPTTTPITQLMEGGQLVGVQYEQGRPRYARITMDKETVCLHHLEDESPPTHAYTIPYRKFVLMCTGHAGPSYARTRLLNLVDSTSKDELVGGDYECNDGSGGAPILSGIVSNKVMLPCAEGLVSGKWHSSEASSTKFGITTKKHEGYVWVRVFGKVESGLEVVRAAAEVGDVGLVSVVDCGVVVMPR</sequence>
<organism evidence="7 8">
    <name type="scientific">Penaeus vannamei</name>
    <name type="common">Whiteleg shrimp</name>
    <name type="synonym">Litopenaeus vannamei</name>
    <dbReference type="NCBI Taxonomy" id="6689"/>
    <lineage>
        <taxon>Eukaryota</taxon>
        <taxon>Metazoa</taxon>
        <taxon>Ecdysozoa</taxon>
        <taxon>Arthropoda</taxon>
        <taxon>Crustacea</taxon>
        <taxon>Multicrustacea</taxon>
        <taxon>Malacostraca</taxon>
        <taxon>Eumalacostraca</taxon>
        <taxon>Eucarida</taxon>
        <taxon>Decapoda</taxon>
        <taxon>Dendrobranchiata</taxon>
        <taxon>Penaeoidea</taxon>
        <taxon>Penaeidae</taxon>
        <taxon>Penaeus</taxon>
    </lineage>
</organism>
<reference evidence="7 8" key="2">
    <citation type="submission" date="2019-01" db="EMBL/GenBank/DDBJ databases">
        <title>The decoding of complex shrimp genome reveals the adaptation for benthos swimmer, frequently molting mechanism and breeding impact on genome.</title>
        <authorList>
            <person name="Sun Y."/>
            <person name="Gao Y."/>
            <person name="Yu Y."/>
        </authorList>
    </citation>
    <scope>NUCLEOTIDE SEQUENCE [LARGE SCALE GENOMIC DNA]</scope>
    <source>
        <tissue evidence="7">Muscle</tissue>
    </source>
</reference>
<protein>
    <submittedName>
        <fullName evidence="7">E3 ubiquitin-protein ligase SH3RF1</fullName>
    </submittedName>
</protein>
<name>A0A3R7SUX0_PENVA</name>
<evidence type="ECO:0000259" key="6">
    <source>
        <dbReference type="PROSITE" id="PS50089"/>
    </source>
</evidence>
<accession>A0A3R7SUX0</accession>
<dbReference type="PROSITE" id="PS00518">
    <property type="entry name" value="ZF_RING_1"/>
    <property type="match status" value="1"/>
</dbReference>
<comment type="caution">
    <text evidence="7">The sequence shown here is derived from an EMBL/GenBank/DDBJ whole genome shotgun (WGS) entry which is preliminary data.</text>
</comment>
<keyword evidence="1" id="KW-0479">Metal-binding</keyword>
<keyword evidence="5" id="KW-0175">Coiled coil</keyword>
<dbReference type="Gene3D" id="2.40.100.10">
    <property type="entry name" value="Cyclophilin-like"/>
    <property type="match status" value="1"/>
</dbReference>
<dbReference type="SUPFAM" id="SSF57850">
    <property type="entry name" value="RING/U-box"/>
    <property type="match status" value="1"/>
</dbReference>
<dbReference type="GO" id="GO:0008270">
    <property type="term" value="F:zinc ion binding"/>
    <property type="evidence" value="ECO:0007669"/>
    <property type="project" value="UniProtKB-KW"/>
</dbReference>
<dbReference type="Pfam" id="PF13445">
    <property type="entry name" value="zf-RING_UBOX"/>
    <property type="match status" value="1"/>
</dbReference>
<dbReference type="Gene3D" id="3.30.40.10">
    <property type="entry name" value="Zinc/RING finger domain, C3HC4 (zinc finger)"/>
    <property type="match status" value="1"/>
</dbReference>
<proteinExistence type="predicted"/>
<dbReference type="InterPro" id="IPR001841">
    <property type="entry name" value="Znf_RING"/>
</dbReference>
<evidence type="ECO:0000313" key="7">
    <source>
        <dbReference type="EMBL" id="ROT76289.1"/>
    </source>
</evidence>
<dbReference type="GO" id="GO:0016567">
    <property type="term" value="P:protein ubiquitination"/>
    <property type="evidence" value="ECO:0007669"/>
    <property type="project" value="TreeGrafter"/>
</dbReference>
<evidence type="ECO:0000256" key="1">
    <source>
        <dbReference type="ARBA" id="ARBA00022723"/>
    </source>
</evidence>
<keyword evidence="8" id="KW-1185">Reference proteome</keyword>
<evidence type="ECO:0000256" key="4">
    <source>
        <dbReference type="PROSITE-ProRule" id="PRU00175"/>
    </source>
</evidence>
<dbReference type="SMART" id="SM00184">
    <property type="entry name" value="RING"/>
    <property type="match status" value="1"/>
</dbReference>
<gene>
    <name evidence="7" type="ORF">C7M84_005130</name>
</gene>
<dbReference type="InterPro" id="IPR051435">
    <property type="entry name" value="RING_finger_E3_ubiq-ligases"/>
</dbReference>
<dbReference type="EMBL" id="QCYY01001676">
    <property type="protein sequence ID" value="ROT76289.1"/>
    <property type="molecule type" value="Genomic_DNA"/>
</dbReference>
<keyword evidence="3" id="KW-0862">Zinc</keyword>
<reference evidence="7 8" key="1">
    <citation type="submission" date="2018-04" db="EMBL/GenBank/DDBJ databases">
        <authorList>
            <person name="Zhang X."/>
            <person name="Yuan J."/>
            <person name="Li F."/>
            <person name="Xiang J."/>
        </authorList>
    </citation>
    <scope>NUCLEOTIDE SEQUENCE [LARGE SCALE GENOMIC DNA]</scope>
    <source>
        <tissue evidence="7">Muscle</tissue>
    </source>
</reference>
<dbReference type="InterPro" id="IPR013083">
    <property type="entry name" value="Znf_RING/FYVE/PHD"/>
</dbReference>